<keyword evidence="1" id="KW-0732">Signal</keyword>
<evidence type="ECO:0000313" key="3">
    <source>
        <dbReference type="Proteomes" id="UP000460561"/>
    </source>
</evidence>
<evidence type="ECO:0000313" key="2">
    <source>
        <dbReference type="EMBL" id="MXP26063.1"/>
    </source>
</evidence>
<evidence type="ECO:0000256" key="1">
    <source>
        <dbReference type="SAM" id="SignalP"/>
    </source>
</evidence>
<dbReference type="Gene3D" id="2.40.160.10">
    <property type="entry name" value="Porin"/>
    <property type="match status" value="1"/>
</dbReference>
<dbReference type="OrthoDB" id="7503770at2"/>
<evidence type="ECO:0008006" key="4">
    <source>
        <dbReference type="Google" id="ProtNLM"/>
    </source>
</evidence>
<dbReference type="InterPro" id="IPR023614">
    <property type="entry name" value="Porin_dom_sf"/>
</dbReference>
<keyword evidence="3" id="KW-1185">Reference proteome</keyword>
<dbReference type="Proteomes" id="UP000460561">
    <property type="component" value="Unassembled WGS sequence"/>
</dbReference>
<organism evidence="2 3">
    <name type="scientific">Altericroceibacterium indicum</name>
    <dbReference type="NCBI Taxonomy" id="374177"/>
    <lineage>
        <taxon>Bacteria</taxon>
        <taxon>Pseudomonadati</taxon>
        <taxon>Pseudomonadota</taxon>
        <taxon>Alphaproteobacteria</taxon>
        <taxon>Sphingomonadales</taxon>
        <taxon>Erythrobacteraceae</taxon>
        <taxon>Altericroceibacterium</taxon>
    </lineage>
</organism>
<gene>
    <name evidence="2" type="ORF">GRI39_08405</name>
</gene>
<dbReference type="Pfam" id="PF09694">
    <property type="entry name" value="Gcw_chp"/>
    <property type="match status" value="1"/>
</dbReference>
<accession>A0A845A9Y0</accession>
<reference evidence="2 3" key="1">
    <citation type="submission" date="2019-12" db="EMBL/GenBank/DDBJ databases">
        <title>Genomic-based taxomic classification of the family Erythrobacteraceae.</title>
        <authorList>
            <person name="Xu L."/>
        </authorList>
    </citation>
    <scope>NUCLEOTIDE SEQUENCE [LARGE SCALE GENOMIC DNA]</scope>
    <source>
        <strain evidence="2 3">DSM 18604</strain>
    </source>
</reference>
<dbReference type="AlphaFoldDB" id="A0A845A9Y0"/>
<name>A0A845A9Y0_9SPHN</name>
<feature type="signal peptide" evidence="1">
    <location>
        <begin position="1"/>
        <end position="27"/>
    </location>
</feature>
<feature type="chain" id="PRO_5032695677" description="MipA/OmpV family protein" evidence="1">
    <location>
        <begin position="28"/>
        <end position="250"/>
    </location>
</feature>
<protein>
    <recommendedName>
        <fullName evidence="4">MipA/OmpV family protein</fullName>
    </recommendedName>
</protein>
<comment type="caution">
    <text evidence="2">The sequence shown here is derived from an EMBL/GenBank/DDBJ whole genome shotgun (WGS) entry which is preliminary data.</text>
</comment>
<proteinExistence type="predicted"/>
<dbReference type="EMBL" id="WTYQ01000002">
    <property type="protein sequence ID" value="MXP26063.1"/>
    <property type="molecule type" value="Genomic_DNA"/>
</dbReference>
<dbReference type="InterPro" id="IPR010239">
    <property type="entry name" value="CHP02001"/>
</dbReference>
<dbReference type="RefSeq" id="WP_160739203.1">
    <property type="nucleotide sequence ID" value="NZ_WTYQ01000002.1"/>
</dbReference>
<sequence length="250" mass="26310">MPSTTTIFAHILIAATSLIAAPLAAQAQSSPGVWLDVVSDERVRGLSWSDGKAAGQIYVDVPIEGPFNISAQATTLRGAVRHGGADAGFDLAATYSDQANLVRWHGSVVGHVFAGGQGDLDYVELQGGAGTTLGPVDVDILASYAPSQDTLGGSNFYRRIEARAGIWGTPVTVKAHFGRSSGHVDDILKSERLRPGGSYNDWGLSAEYALPIMTLSLGYSDTDIARDQIRFPASAAHHDAAFVAGAHFQF</sequence>